<protein>
    <submittedName>
        <fullName evidence="1">Uncharacterized protein</fullName>
    </submittedName>
</protein>
<reference evidence="1" key="1">
    <citation type="submission" date="2014-11" db="EMBL/GenBank/DDBJ databases">
        <authorList>
            <person name="Amaro Gonzalez C."/>
        </authorList>
    </citation>
    <scope>NUCLEOTIDE SEQUENCE</scope>
</reference>
<dbReference type="EMBL" id="GBXM01050562">
    <property type="protein sequence ID" value="JAH58015.1"/>
    <property type="molecule type" value="Transcribed_RNA"/>
</dbReference>
<evidence type="ECO:0000313" key="1">
    <source>
        <dbReference type="EMBL" id="JAH58015.1"/>
    </source>
</evidence>
<sequence>MLFRIYNKKFPFLFCASESDTAIRESAINVSKTLVKHM</sequence>
<proteinExistence type="predicted"/>
<reference evidence="1" key="2">
    <citation type="journal article" date="2015" name="Fish Shellfish Immunol.">
        <title>Early steps in the European eel (Anguilla anguilla)-Vibrio vulnificus interaction in the gills: Role of the RtxA13 toxin.</title>
        <authorList>
            <person name="Callol A."/>
            <person name="Pajuelo D."/>
            <person name="Ebbesson L."/>
            <person name="Teles M."/>
            <person name="MacKenzie S."/>
            <person name="Amaro C."/>
        </authorList>
    </citation>
    <scope>NUCLEOTIDE SEQUENCE</scope>
</reference>
<name>A0A0E9TYJ5_ANGAN</name>
<organism evidence="1">
    <name type="scientific">Anguilla anguilla</name>
    <name type="common">European freshwater eel</name>
    <name type="synonym">Muraena anguilla</name>
    <dbReference type="NCBI Taxonomy" id="7936"/>
    <lineage>
        <taxon>Eukaryota</taxon>
        <taxon>Metazoa</taxon>
        <taxon>Chordata</taxon>
        <taxon>Craniata</taxon>
        <taxon>Vertebrata</taxon>
        <taxon>Euteleostomi</taxon>
        <taxon>Actinopterygii</taxon>
        <taxon>Neopterygii</taxon>
        <taxon>Teleostei</taxon>
        <taxon>Anguilliformes</taxon>
        <taxon>Anguillidae</taxon>
        <taxon>Anguilla</taxon>
    </lineage>
</organism>
<accession>A0A0E9TYJ5</accession>
<dbReference type="AlphaFoldDB" id="A0A0E9TYJ5"/>